<dbReference type="InterPro" id="IPR000618">
    <property type="entry name" value="Insect_cuticle"/>
</dbReference>
<reference evidence="1 2" key="1">
    <citation type="journal article" date="2017" name="G3 (Bethesda)">
        <title>The Physical Genome Mapping of Anopheles albimanus Corrected Scaffold Misassemblies and Identified Interarm Rearrangements in Genus Anopheles.</title>
        <authorList>
            <person name="Artemov G.N."/>
            <person name="Peery A.N."/>
            <person name="Jiang X."/>
            <person name="Tu Z."/>
            <person name="Stegniy V.N."/>
            <person name="Sharakhova M.V."/>
            <person name="Sharakhov I.V."/>
        </authorList>
    </citation>
    <scope>NUCLEOTIDE SEQUENCE [LARGE SCALE GENOMIC DNA]</scope>
    <source>
        <strain evidence="1 2">ALBI9_A</strain>
    </source>
</reference>
<dbReference type="EnsemblMetazoa" id="AALB005774-RA">
    <property type="protein sequence ID" value="AALB005774-PA"/>
    <property type="gene ID" value="AALB005774"/>
</dbReference>
<dbReference type="Pfam" id="PF00379">
    <property type="entry name" value="Chitin_bind_4"/>
    <property type="match status" value="1"/>
</dbReference>
<dbReference type="GO" id="GO:0008010">
    <property type="term" value="F:structural constituent of chitin-based larval cuticle"/>
    <property type="evidence" value="ECO:0007669"/>
    <property type="project" value="TreeGrafter"/>
</dbReference>
<dbReference type="PRINTS" id="PR00947">
    <property type="entry name" value="CUTICLE"/>
</dbReference>
<dbReference type="PANTHER" id="PTHR10380">
    <property type="entry name" value="CUTICLE PROTEIN"/>
    <property type="match status" value="1"/>
</dbReference>
<evidence type="ECO:0000313" key="2">
    <source>
        <dbReference type="Proteomes" id="UP000069272"/>
    </source>
</evidence>
<reference evidence="1" key="2">
    <citation type="submission" date="2022-08" db="UniProtKB">
        <authorList>
            <consortium name="EnsemblMetazoa"/>
        </authorList>
    </citation>
    <scope>IDENTIFICATION</scope>
    <source>
        <strain evidence="1">STECLA/ALBI9_A</strain>
    </source>
</reference>
<dbReference type="PROSITE" id="PS51155">
    <property type="entry name" value="CHIT_BIND_RR_2"/>
    <property type="match status" value="1"/>
</dbReference>
<evidence type="ECO:0000313" key="1">
    <source>
        <dbReference type="EnsemblMetazoa" id="AALB005774-PA"/>
    </source>
</evidence>
<dbReference type="InterPro" id="IPR050468">
    <property type="entry name" value="Cuticle_Struct_Prot"/>
</dbReference>
<dbReference type="VEuPathDB" id="VectorBase:AALB005774"/>
<sequence length="113" mass="12515">MVKKQFEILTPTLNTDDGLLSFNDERNENGYSFSYRTNDGQYRREEGVIDPETGILRITGHYEYTDAEGKVHSYDYVADENGYRTEPAISSATPFAGPIAKSFECLLGGAGCG</sequence>
<organism evidence="1 2">
    <name type="scientific">Anopheles albimanus</name>
    <name type="common">New world malaria mosquito</name>
    <dbReference type="NCBI Taxonomy" id="7167"/>
    <lineage>
        <taxon>Eukaryota</taxon>
        <taxon>Metazoa</taxon>
        <taxon>Ecdysozoa</taxon>
        <taxon>Arthropoda</taxon>
        <taxon>Hexapoda</taxon>
        <taxon>Insecta</taxon>
        <taxon>Pterygota</taxon>
        <taxon>Neoptera</taxon>
        <taxon>Endopterygota</taxon>
        <taxon>Diptera</taxon>
        <taxon>Nematocera</taxon>
        <taxon>Culicoidea</taxon>
        <taxon>Culicidae</taxon>
        <taxon>Anophelinae</taxon>
        <taxon>Anopheles</taxon>
    </lineage>
</organism>
<accession>A0A182FGY1</accession>
<name>A0A182FGY1_ANOAL</name>
<keyword evidence="2" id="KW-1185">Reference proteome</keyword>
<proteinExistence type="predicted"/>
<dbReference type="AlphaFoldDB" id="A0A182FGY1"/>
<dbReference type="GO" id="GO:0062129">
    <property type="term" value="C:chitin-based extracellular matrix"/>
    <property type="evidence" value="ECO:0007669"/>
    <property type="project" value="TreeGrafter"/>
</dbReference>
<dbReference type="VEuPathDB" id="VectorBase:AALB20_035793"/>
<dbReference type="STRING" id="7167.A0A182FGY1"/>
<dbReference type="PANTHER" id="PTHR10380:SF192">
    <property type="entry name" value="GEO02312P1"/>
    <property type="match status" value="1"/>
</dbReference>
<dbReference type="Proteomes" id="UP000069272">
    <property type="component" value="Chromosome 3L"/>
</dbReference>
<protein>
    <submittedName>
        <fullName evidence="1">Uncharacterized protein</fullName>
    </submittedName>
</protein>